<dbReference type="PROSITE" id="PS50893">
    <property type="entry name" value="ABC_TRANSPORTER_2"/>
    <property type="match status" value="2"/>
</dbReference>
<keyword evidence="1 11" id="KW-0963">Cytoplasm</keyword>
<comment type="catalytic activity">
    <reaction evidence="9 11">
        <text>ATP + H2O = ADP + phosphate + H(+)</text>
        <dbReference type="Rhea" id="RHEA:13065"/>
        <dbReference type="ChEBI" id="CHEBI:15377"/>
        <dbReference type="ChEBI" id="CHEBI:15378"/>
        <dbReference type="ChEBI" id="CHEBI:30616"/>
        <dbReference type="ChEBI" id="CHEBI:43474"/>
        <dbReference type="ChEBI" id="CHEBI:456216"/>
    </reaction>
</comment>
<dbReference type="PANTHER" id="PTHR42855">
    <property type="entry name" value="ABC TRANSPORTER ATP-BINDING SUBUNIT"/>
    <property type="match status" value="1"/>
</dbReference>
<keyword evidence="14" id="KW-1185">Reference proteome</keyword>
<keyword evidence="4 11" id="KW-0227">DNA damage</keyword>
<keyword evidence="11" id="KW-0175">Coiled coil</keyword>
<dbReference type="EMBL" id="JALJXV010000006">
    <property type="protein sequence ID" value="MCP1675531.1"/>
    <property type="molecule type" value="Genomic_DNA"/>
</dbReference>
<reference evidence="13" key="1">
    <citation type="submission" date="2022-03" db="EMBL/GenBank/DDBJ databases">
        <title>Genomic Encyclopedia of Type Strains, Phase III (KMG-III): the genomes of soil and plant-associated and newly described type strains.</title>
        <authorList>
            <person name="Whitman W."/>
        </authorList>
    </citation>
    <scope>NUCLEOTIDE SEQUENCE</scope>
    <source>
        <strain evidence="13">ANL 6-2</strain>
    </source>
</reference>
<evidence type="ECO:0000313" key="13">
    <source>
        <dbReference type="EMBL" id="MCP1675531.1"/>
    </source>
</evidence>
<evidence type="ECO:0000256" key="4">
    <source>
        <dbReference type="ARBA" id="ARBA00022763"/>
    </source>
</evidence>
<dbReference type="Gene3D" id="1.10.287.380">
    <property type="entry name" value="Valyl-tRNA synthetase, C-terminal domain"/>
    <property type="match status" value="1"/>
</dbReference>
<dbReference type="InterPro" id="IPR032781">
    <property type="entry name" value="ABC_tran_Xtn"/>
</dbReference>
<evidence type="ECO:0000256" key="11">
    <source>
        <dbReference type="HAMAP-Rule" id="MF_00848"/>
    </source>
</evidence>
<dbReference type="Gene3D" id="3.40.50.300">
    <property type="entry name" value="P-loop containing nucleotide triphosphate hydrolases"/>
    <property type="match status" value="2"/>
</dbReference>
<dbReference type="Proteomes" id="UP001205843">
    <property type="component" value="Unassembled WGS sequence"/>
</dbReference>
<evidence type="ECO:0000256" key="7">
    <source>
        <dbReference type="ARBA" id="ARBA00023125"/>
    </source>
</evidence>
<name>A0AAE3KCA3_9GAMM</name>
<dbReference type="RefSeq" id="WP_253479059.1">
    <property type="nucleotide sequence ID" value="NZ_JALJXV010000006.1"/>
</dbReference>
<dbReference type="InterPro" id="IPR037118">
    <property type="entry name" value="Val-tRNA_synth_C_sf"/>
</dbReference>
<evidence type="ECO:0000256" key="9">
    <source>
        <dbReference type="ARBA" id="ARBA00049360"/>
    </source>
</evidence>
<dbReference type="FunFam" id="3.40.50.300:FF:000011">
    <property type="entry name" value="Putative ABC transporter ATP-binding component"/>
    <property type="match status" value="1"/>
</dbReference>
<comment type="function">
    <text evidence="11">Probably plays a role in ribosome assembly or function. May be involved in resolution of branched DNA intermediates that result from template switching in postreplication gaps. Binds DNA and has ATPase activity.</text>
</comment>
<keyword evidence="8 11" id="KW-0234">DNA repair</keyword>
<dbReference type="CDD" id="cd03221">
    <property type="entry name" value="ABCF_EF-3"/>
    <property type="match status" value="2"/>
</dbReference>
<dbReference type="GO" id="GO:0006281">
    <property type="term" value="P:DNA repair"/>
    <property type="evidence" value="ECO:0007669"/>
    <property type="project" value="UniProtKB-KW"/>
</dbReference>
<evidence type="ECO:0000256" key="1">
    <source>
        <dbReference type="ARBA" id="ARBA00022490"/>
    </source>
</evidence>
<dbReference type="InterPro" id="IPR003593">
    <property type="entry name" value="AAA+_ATPase"/>
</dbReference>
<evidence type="ECO:0000259" key="12">
    <source>
        <dbReference type="PROSITE" id="PS50893"/>
    </source>
</evidence>
<dbReference type="FunFam" id="3.40.50.300:FF:000309">
    <property type="entry name" value="ABC transporter ATP-binding protein"/>
    <property type="match status" value="1"/>
</dbReference>
<dbReference type="SUPFAM" id="SSF52540">
    <property type="entry name" value="P-loop containing nucleoside triphosphate hydrolases"/>
    <property type="match status" value="2"/>
</dbReference>
<dbReference type="EC" id="3.6.1.-" evidence="11"/>
<evidence type="ECO:0000313" key="14">
    <source>
        <dbReference type="Proteomes" id="UP001205843"/>
    </source>
</evidence>
<comment type="subcellular location">
    <subcellularLocation>
        <location evidence="11">Cytoplasm</location>
    </subcellularLocation>
    <text evidence="11">Associates with ribosomes.</text>
</comment>
<evidence type="ECO:0000256" key="10">
    <source>
        <dbReference type="ARBA" id="ARBA00061478"/>
    </source>
</evidence>
<proteinExistence type="inferred from homology"/>
<comment type="similarity">
    <text evidence="10 11">Belongs to the ABC transporter superfamily. ABCF family. Uup subfamily.</text>
</comment>
<dbReference type="AlphaFoldDB" id="A0AAE3KCA3"/>
<dbReference type="InterPro" id="IPR051309">
    <property type="entry name" value="ABCF_ATPase"/>
</dbReference>
<dbReference type="Pfam" id="PF12848">
    <property type="entry name" value="ABC_tran_Xtn"/>
    <property type="match status" value="1"/>
</dbReference>
<dbReference type="GO" id="GO:0005524">
    <property type="term" value="F:ATP binding"/>
    <property type="evidence" value="ECO:0007669"/>
    <property type="project" value="UniProtKB-UniRule"/>
</dbReference>
<keyword evidence="3 11" id="KW-0547">Nucleotide-binding</keyword>
<feature type="coiled-coil region" evidence="11">
    <location>
        <begin position="615"/>
        <end position="642"/>
    </location>
</feature>
<dbReference type="InterPro" id="IPR027417">
    <property type="entry name" value="P-loop_NTPase"/>
</dbReference>
<dbReference type="Pfam" id="PF00005">
    <property type="entry name" value="ABC_tran"/>
    <property type="match status" value="2"/>
</dbReference>
<dbReference type="GO" id="GO:0003677">
    <property type="term" value="F:DNA binding"/>
    <property type="evidence" value="ECO:0007669"/>
    <property type="project" value="UniProtKB-UniRule"/>
</dbReference>
<keyword evidence="2 11" id="KW-0677">Repeat</keyword>
<feature type="domain" description="ABC transporter" evidence="12">
    <location>
        <begin position="8"/>
        <end position="257"/>
    </location>
</feature>
<dbReference type="HAMAP" id="MF_00848">
    <property type="entry name" value="Uup"/>
    <property type="match status" value="1"/>
</dbReference>
<feature type="binding site" evidence="11">
    <location>
        <begin position="356"/>
        <end position="363"/>
    </location>
    <ligand>
        <name>ATP</name>
        <dbReference type="ChEBI" id="CHEBI:30616"/>
        <label>2</label>
    </ligand>
</feature>
<dbReference type="SMART" id="SM00382">
    <property type="entry name" value="AAA"/>
    <property type="match status" value="2"/>
</dbReference>
<accession>A0AAE3KCA3</accession>
<dbReference type="GO" id="GO:0005737">
    <property type="term" value="C:cytoplasm"/>
    <property type="evidence" value="ECO:0007669"/>
    <property type="project" value="UniProtKB-SubCell"/>
</dbReference>
<organism evidence="13 14">
    <name type="scientific">Natronocella acetinitrilica</name>
    <dbReference type="NCBI Taxonomy" id="414046"/>
    <lineage>
        <taxon>Bacteria</taxon>
        <taxon>Pseudomonadati</taxon>
        <taxon>Pseudomonadota</taxon>
        <taxon>Gammaproteobacteria</taxon>
        <taxon>Chromatiales</taxon>
        <taxon>Ectothiorhodospiraceae</taxon>
        <taxon>Natronocella</taxon>
    </lineage>
</organism>
<keyword evidence="6 11" id="KW-0067">ATP-binding</keyword>
<evidence type="ECO:0000256" key="6">
    <source>
        <dbReference type="ARBA" id="ARBA00022840"/>
    </source>
</evidence>
<gene>
    <name evidence="11" type="primary">uup</name>
    <name evidence="13" type="ORF">J2T57_002681</name>
</gene>
<evidence type="ECO:0000256" key="3">
    <source>
        <dbReference type="ARBA" id="ARBA00022741"/>
    </source>
</evidence>
<dbReference type="GO" id="GO:0016887">
    <property type="term" value="F:ATP hydrolysis activity"/>
    <property type="evidence" value="ECO:0007669"/>
    <property type="project" value="UniProtKB-UniRule"/>
</dbReference>
<keyword evidence="5 11" id="KW-0378">Hydrolase</keyword>
<feature type="binding site" evidence="11">
    <location>
        <begin position="40"/>
        <end position="47"/>
    </location>
    <ligand>
        <name>ATP</name>
        <dbReference type="ChEBI" id="CHEBI:30616"/>
        <label>1</label>
    </ligand>
</feature>
<sequence length="643" mass="71115">MKDAVLLLNARDLTVGFGAEPVLDKVSFTIEAGERIALLGRNGAGKSTLLKVLCGELQPEDGQLILRDGAHVARLGQTMPDGQGERIHDVVAAGLGEAGTLLQQYGHATEAVAESPSDANLQEMQRVQQALESSEGWQLHQRVETTLSRLNLDGAALYESLSGGMRRRVLLAQALVQQPELLLLDEPTNHLDIAGITQLEDIILDYPGALLLITHDRAFLRRVASRILLLDRGRLTSYPGDYERFLRTRAQELEAEDRQHAEFDRKLAQEERWIRQGIKARRTRNEGRVRALEAMRRERAQRRTVQGKADFALQDGGRSGKLVLEASNISKAFGGRAVVQGFSTTILRGDKIGLIGPNGSGKSTLLNMLLGRLQPDEGTVRLGTQLDVAYFDQLRETLNDSHSVAENVSGGAETVTINGEQRHIYSYLQDFLFTPAQARGPISALSGGERNRLVLARLFTRPANLLVLDEPTNDLDLETLELLEALLVDFPGTVLLVSHDREFLDNVVTSSLVFKGDGRIIETVGGYRDYESQHGVTAGKSKPADDRAMHNLVADKPDSPSKPEAQPRRRAKLNYREQRELQHLPGKIETLEQEQATLAEQLADPAFFRNAADVVAETTARLSEIEAELEQALERWTELEDRA</sequence>
<evidence type="ECO:0000256" key="5">
    <source>
        <dbReference type="ARBA" id="ARBA00022801"/>
    </source>
</evidence>
<evidence type="ECO:0000256" key="8">
    <source>
        <dbReference type="ARBA" id="ARBA00023204"/>
    </source>
</evidence>
<dbReference type="PANTHER" id="PTHR42855:SF1">
    <property type="entry name" value="ABC TRANSPORTER DOMAIN-CONTAINING PROTEIN"/>
    <property type="match status" value="1"/>
</dbReference>
<dbReference type="InterPro" id="IPR017871">
    <property type="entry name" value="ABC_transporter-like_CS"/>
</dbReference>
<comment type="caution">
    <text evidence="13">The sequence shown here is derived from an EMBL/GenBank/DDBJ whole genome shotgun (WGS) entry which is preliminary data.</text>
</comment>
<dbReference type="Pfam" id="PF16326">
    <property type="entry name" value="ABC_tran_CTD"/>
    <property type="match status" value="1"/>
</dbReference>
<dbReference type="PROSITE" id="PS00211">
    <property type="entry name" value="ABC_TRANSPORTER_1"/>
    <property type="match status" value="2"/>
</dbReference>
<evidence type="ECO:0000256" key="2">
    <source>
        <dbReference type="ARBA" id="ARBA00022737"/>
    </source>
</evidence>
<dbReference type="GO" id="GO:0043022">
    <property type="term" value="F:ribosome binding"/>
    <property type="evidence" value="ECO:0007669"/>
    <property type="project" value="UniProtKB-UniRule"/>
</dbReference>
<protein>
    <recommendedName>
        <fullName evidence="11">ATP-binding protein Uup</fullName>
        <ecNumber evidence="11">3.6.1.-</ecNumber>
    </recommendedName>
</protein>
<keyword evidence="7 11" id="KW-0238">DNA-binding</keyword>
<dbReference type="InterPro" id="IPR032524">
    <property type="entry name" value="ABC_tran_C"/>
</dbReference>
<dbReference type="InterPro" id="IPR003439">
    <property type="entry name" value="ABC_transporter-like_ATP-bd"/>
</dbReference>
<feature type="domain" description="ABC transporter" evidence="12">
    <location>
        <begin position="324"/>
        <end position="542"/>
    </location>
</feature>
<dbReference type="InterPro" id="IPR043686">
    <property type="entry name" value="Uup"/>
</dbReference>